<dbReference type="GO" id="GO:0016787">
    <property type="term" value="F:hydrolase activity"/>
    <property type="evidence" value="ECO:0007669"/>
    <property type="project" value="UniProtKB-KW"/>
</dbReference>
<dbReference type="GO" id="GO:0005507">
    <property type="term" value="F:copper ion binding"/>
    <property type="evidence" value="ECO:0007669"/>
    <property type="project" value="TreeGrafter"/>
</dbReference>
<keyword evidence="6" id="KW-0862">Zinc</keyword>
<gene>
    <name evidence="11" type="ORF">FAES_2757</name>
</gene>
<evidence type="ECO:0000256" key="9">
    <source>
        <dbReference type="ARBA" id="ARBA00049893"/>
    </source>
</evidence>
<dbReference type="RefSeq" id="WP_015331865.1">
    <property type="nucleotide sequence ID" value="NC_020054.1"/>
</dbReference>
<dbReference type="Gene3D" id="3.60.140.10">
    <property type="entry name" value="CNF1/YfiH-like putative cysteine hydrolases"/>
    <property type="match status" value="1"/>
</dbReference>
<dbReference type="InterPro" id="IPR038371">
    <property type="entry name" value="Cu_polyphenol_OxRdtase_sf"/>
</dbReference>
<comment type="similarity">
    <text evidence="2 10">Belongs to the purine nucleoside phosphorylase YfiH/LACC1 family.</text>
</comment>
<dbReference type="NCBIfam" id="TIGR00726">
    <property type="entry name" value="peptidoglycan editing factor PgeF"/>
    <property type="match status" value="1"/>
</dbReference>
<keyword evidence="12" id="KW-1185">Reference proteome</keyword>
<dbReference type="GO" id="GO:0017061">
    <property type="term" value="F:S-methyl-5-thioadenosine phosphorylase activity"/>
    <property type="evidence" value="ECO:0007669"/>
    <property type="project" value="UniProtKB-EC"/>
</dbReference>
<comment type="catalytic activity">
    <reaction evidence="8">
        <text>adenosine + phosphate = alpha-D-ribose 1-phosphate + adenine</text>
        <dbReference type="Rhea" id="RHEA:27642"/>
        <dbReference type="ChEBI" id="CHEBI:16335"/>
        <dbReference type="ChEBI" id="CHEBI:16708"/>
        <dbReference type="ChEBI" id="CHEBI:43474"/>
        <dbReference type="ChEBI" id="CHEBI:57720"/>
        <dbReference type="EC" id="2.4.2.1"/>
    </reaction>
    <physiologicalReaction direction="left-to-right" evidence="8">
        <dbReference type="Rhea" id="RHEA:27643"/>
    </physiologicalReaction>
</comment>
<dbReference type="KEGG" id="fae:FAES_2757"/>
<evidence type="ECO:0000256" key="3">
    <source>
        <dbReference type="ARBA" id="ARBA00022679"/>
    </source>
</evidence>
<evidence type="ECO:0000256" key="6">
    <source>
        <dbReference type="ARBA" id="ARBA00022833"/>
    </source>
</evidence>
<evidence type="ECO:0000256" key="8">
    <source>
        <dbReference type="ARBA" id="ARBA00048968"/>
    </source>
</evidence>
<dbReference type="Pfam" id="PF02578">
    <property type="entry name" value="Cu-oxidase_4"/>
    <property type="match status" value="1"/>
</dbReference>
<keyword evidence="5" id="KW-0378">Hydrolase</keyword>
<evidence type="ECO:0000256" key="2">
    <source>
        <dbReference type="ARBA" id="ARBA00007353"/>
    </source>
</evidence>
<dbReference type="Proteomes" id="UP000011058">
    <property type="component" value="Chromosome"/>
</dbReference>
<evidence type="ECO:0000313" key="11">
    <source>
        <dbReference type="EMBL" id="CCH00766.1"/>
    </source>
</evidence>
<dbReference type="PANTHER" id="PTHR30616:SF2">
    <property type="entry name" value="PURINE NUCLEOSIDE PHOSPHORYLASE LACC1"/>
    <property type="match status" value="1"/>
</dbReference>
<evidence type="ECO:0000256" key="1">
    <source>
        <dbReference type="ARBA" id="ARBA00000553"/>
    </source>
</evidence>
<reference evidence="11 12" key="1">
    <citation type="journal article" date="2012" name="J. Bacteriol.">
        <title>Genome Sequence of Fibrella aestuarina BUZ 2T, a Filamentous Marine Bacterium.</title>
        <authorList>
            <person name="Filippini M."/>
            <person name="Qi W."/>
            <person name="Blom J."/>
            <person name="Goesmann A."/>
            <person name="Smits T.H."/>
            <person name="Bagheri H.C."/>
        </authorList>
    </citation>
    <scope>NUCLEOTIDE SEQUENCE [LARGE SCALE GENOMIC DNA]</scope>
    <source>
        <strain evidence="12">BUZ 2T</strain>
    </source>
</reference>
<dbReference type="STRING" id="1166018.FAES_2757"/>
<dbReference type="CDD" id="cd16833">
    <property type="entry name" value="YfiH"/>
    <property type="match status" value="1"/>
</dbReference>
<protein>
    <recommendedName>
        <fullName evidence="10">Purine nucleoside phosphorylase</fullName>
    </recommendedName>
</protein>
<comment type="catalytic activity">
    <reaction evidence="1">
        <text>inosine + phosphate = alpha-D-ribose 1-phosphate + hypoxanthine</text>
        <dbReference type="Rhea" id="RHEA:27646"/>
        <dbReference type="ChEBI" id="CHEBI:17368"/>
        <dbReference type="ChEBI" id="CHEBI:17596"/>
        <dbReference type="ChEBI" id="CHEBI:43474"/>
        <dbReference type="ChEBI" id="CHEBI:57720"/>
        <dbReference type="EC" id="2.4.2.1"/>
    </reaction>
    <physiologicalReaction direction="left-to-right" evidence="1">
        <dbReference type="Rhea" id="RHEA:27647"/>
    </physiologicalReaction>
</comment>
<dbReference type="EMBL" id="HE796683">
    <property type="protein sequence ID" value="CCH00766.1"/>
    <property type="molecule type" value="Genomic_DNA"/>
</dbReference>
<dbReference type="PANTHER" id="PTHR30616">
    <property type="entry name" value="UNCHARACTERIZED PROTEIN YFIH"/>
    <property type="match status" value="1"/>
</dbReference>
<name>I0K9G3_9BACT</name>
<dbReference type="SUPFAM" id="SSF64438">
    <property type="entry name" value="CNF1/YfiH-like putative cysteine hydrolases"/>
    <property type="match status" value="1"/>
</dbReference>
<sequence length="256" mass="27953">MTTIFVGMLAPSFRTPTLFLDQTQLIAAESTRHQGASLPPYSTNNLGINTDDVPEHVAENRRRWLAQWGHSEASLASSYQVHGTDVFVATEAIRTTGYDALVTNVPGLMVGVTVADCTPILVYDRRNRAVAAIHAGWRGTVGGIVTNALQTMQREYGTEPTDCLAYVGTCIDRANFEVGPEVAAHFAEHRKQLDPATGKALVDLKQANADQLRAFGLTDAQIEVSPYSTILHNTDYFSHRLERGLTGRMLAIIGVR</sequence>
<comment type="catalytic activity">
    <reaction evidence="7">
        <text>adenosine + H2O + H(+) = inosine + NH4(+)</text>
        <dbReference type="Rhea" id="RHEA:24408"/>
        <dbReference type="ChEBI" id="CHEBI:15377"/>
        <dbReference type="ChEBI" id="CHEBI:15378"/>
        <dbReference type="ChEBI" id="CHEBI:16335"/>
        <dbReference type="ChEBI" id="CHEBI:17596"/>
        <dbReference type="ChEBI" id="CHEBI:28938"/>
        <dbReference type="EC" id="3.5.4.4"/>
    </reaction>
    <physiologicalReaction direction="left-to-right" evidence="7">
        <dbReference type="Rhea" id="RHEA:24409"/>
    </physiologicalReaction>
</comment>
<evidence type="ECO:0000256" key="10">
    <source>
        <dbReference type="RuleBase" id="RU361274"/>
    </source>
</evidence>
<evidence type="ECO:0000256" key="7">
    <source>
        <dbReference type="ARBA" id="ARBA00047989"/>
    </source>
</evidence>
<dbReference type="eggNOG" id="COG1496">
    <property type="taxonomic scope" value="Bacteria"/>
</dbReference>
<organism evidence="11 12">
    <name type="scientific">Fibrella aestuarina BUZ 2</name>
    <dbReference type="NCBI Taxonomy" id="1166018"/>
    <lineage>
        <taxon>Bacteria</taxon>
        <taxon>Pseudomonadati</taxon>
        <taxon>Bacteroidota</taxon>
        <taxon>Cytophagia</taxon>
        <taxon>Cytophagales</taxon>
        <taxon>Spirosomataceae</taxon>
        <taxon>Fibrella</taxon>
    </lineage>
</organism>
<dbReference type="InterPro" id="IPR011324">
    <property type="entry name" value="Cytotoxic_necrot_fac-like_cat"/>
</dbReference>
<dbReference type="InterPro" id="IPR003730">
    <property type="entry name" value="Cu_polyphenol_OxRdtase"/>
</dbReference>
<evidence type="ECO:0000313" key="12">
    <source>
        <dbReference type="Proteomes" id="UP000011058"/>
    </source>
</evidence>
<dbReference type="PATRIC" id="fig|1166018.3.peg.4529"/>
<dbReference type="AlphaFoldDB" id="I0K9G3"/>
<comment type="catalytic activity">
    <reaction evidence="9">
        <text>S-methyl-5'-thioadenosine + phosphate = 5-(methylsulfanyl)-alpha-D-ribose 1-phosphate + adenine</text>
        <dbReference type="Rhea" id="RHEA:11852"/>
        <dbReference type="ChEBI" id="CHEBI:16708"/>
        <dbReference type="ChEBI" id="CHEBI:17509"/>
        <dbReference type="ChEBI" id="CHEBI:43474"/>
        <dbReference type="ChEBI" id="CHEBI:58533"/>
        <dbReference type="EC" id="2.4.2.28"/>
    </reaction>
    <physiologicalReaction direction="left-to-right" evidence="9">
        <dbReference type="Rhea" id="RHEA:11853"/>
    </physiologicalReaction>
</comment>
<keyword evidence="3" id="KW-0808">Transferase</keyword>
<dbReference type="HOGENOM" id="CLU_065784_0_0_10"/>
<proteinExistence type="inferred from homology"/>
<evidence type="ECO:0000256" key="5">
    <source>
        <dbReference type="ARBA" id="ARBA00022801"/>
    </source>
</evidence>
<evidence type="ECO:0000256" key="4">
    <source>
        <dbReference type="ARBA" id="ARBA00022723"/>
    </source>
</evidence>
<accession>I0K9G3</accession>
<keyword evidence="4" id="KW-0479">Metal-binding</keyword>